<accession>A0A088SCI3</accession>
<keyword evidence="2" id="KW-0067">ATP-binding</keyword>
<dbReference type="VEuPathDB" id="TriTrypDB:LPAL13_270010000"/>
<dbReference type="PANTHER" id="PTHR23077">
    <property type="entry name" value="AAA-FAMILY ATPASE"/>
    <property type="match status" value="1"/>
</dbReference>
<name>A0A088SCI3_LEIPA</name>
<dbReference type="AlphaFoldDB" id="A0A088SCI3"/>
<evidence type="ECO:0000256" key="2">
    <source>
        <dbReference type="ARBA" id="ARBA00022840"/>
    </source>
</evidence>
<dbReference type="EMBL" id="CP009396">
    <property type="protein sequence ID" value="AIN99416.1"/>
    <property type="molecule type" value="Genomic_DNA"/>
</dbReference>
<evidence type="ECO:0000256" key="1">
    <source>
        <dbReference type="ARBA" id="ARBA00022741"/>
    </source>
</evidence>
<evidence type="ECO:0000256" key="3">
    <source>
        <dbReference type="ARBA" id="ARBA00023054"/>
    </source>
</evidence>
<organism evidence="5 6">
    <name type="scientific">Leishmania panamensis</name>
    <dbReference type="NCBI Taxonomy" id="5679"/>
    <lineage>
        <taxon>Eukaryota</taxon>
        <taxon>Discoba</taxon>
        <taxon>Euglenozoa</taxon>
        <taxon>Kinetoplastea</taxon>
        <taxon>Metakinetoplastina</taxon>
        <taxon>Trypanosomatida</taxon>
        <taxon>Trypanosomatidae</taxon>
        <taxon>Leishmaniinae</taxon>
        <taxon>Leishmania</taxon>
        <taxon>Leishmania guyanensis species complex</taxon>
    </lineage>
</organism>
<dbReference type="Pfam" id="PF17862">
    <property type="entry name" value="AAA_lid_3"/>
    <property type="match status" value="1"/>
</dbReference>
<dbReference type="Gene3D" id="3.40.50.300">
    <property type="entry name" value="P-loop containing nucleotide triphosphate hydrolases"/>
    <property type="match status" value="1"/>
</dbReference>
<dbReference type="InterPro" id="IPR003593">
    <property type="entry name" value="AAA+_ATPase"/>
</dbReference>
<dbReference type="GeneID" id="22576211"/>
<dbReference type="Gene3D" id="1.10.8.60">
    <property type="match status" value="1"/>
</dbReference>
<keyword evidence="1" id="KW-0547">Nucleotide-binding</keyword>
<dbReference type="PANTHER" id="PTHR23077:SF117">
    <property type="entry name" value="AAA+ ATPASE DOMAIN-CONTAINING PROTEIN"/>
    <property type="match status" value="1"/>
</dbReference>
<dbReference type="InterPro" id="IPR027417">
    <property type="entry name" value="P-loop_NTPase"/>
</dbReference>
<evidence type="ECO:0000259" key="4">
    <source>
        <dbReference type="SMART" id="SM00382"/>
    </source>
</evidence>
<dbReference type="OrthoDB" id="5421at2759"/>
<dbReference type="InterPro" id="IPR003959">
    <property type="entry name" value="ATPase_AAA_core"/>
</dbReference>
<dbReference type="Pfam" id="PF00004">
    <property type="entry name" value="AAA"/>
    <property type="match status" value="1"/>
</dbReference>
<dbReference type="VEuPathDB" id="TriTrypDB:LPMP_270350"/>
<protein>
    <submittedName>
        <fullName evidence="5">ATPase, putative</fullName>
    </submittedName>
</protein>
<keyword evidence="3" id="KW-0175">Coiled coil</keyword>
<keyword evidence="6" id="KW-1185">Reference proteome</keyword>
<feature type="domain" description="AAA+ ATPase" evidence="4">
    <location>
        <begin position="426"/>
        <end position="563"/>
    </location>
</feature>
<dbReference type="InterPro" id="IPR041569">
    <property type="entry name" value="AAA_lid_3"/>
</dbReference>
<dbReference type="eggNOG" id="KOG0730">
    <property type="taxonomic scope" value="Eukaryota"/>
</dbReference>
<reference evidence="5 6" key="1">
    <citation type="journal article" date="2015" name="Sci. Rep.">
        <title>The genome of Leishmania panamensis: insights into genomics of the L. (Viannia) subgenus.</title>
        <authorList>
            <person name="Llanes A."/>
            <person name="Restrepo C.M."/>
            <person name="Vecchio G.D."/>
            <person name="Anguizola F.J."/>
            <person name="Lleonart R."/>
        </authorList>
    </citation>
    <scope>NUCLEOTIDE SEQUENCE [LARGE SCALE GENOMIC DNA]</scope>
    <source>
        <strain evidence="5 6">MHOM/PA/94/PSC-1</strain>
    </source>
</reference>
<gene>
    <name evidence="5" type="ORF">LPMP_270350</name>
</gene>
<dbReference type="KEGG" id="lpan:LPMP_270350"/>
<dbReference type="GO" id="GO:0005524">
    <property type="term" value="F:ATP binding"/>
    <property type="evidence" value="ECO:0007669"/>
    <property type="project" value="UniProtKB-KW"/>
</dbReference>
<proteinExistence type="predicted"/>
<evidence type="ECO:0000313" key="6">
    <source>
        <dbReference type="Proteomes" id="UP000063063"/>
    </source>
</evidence>
<dbReference type="Proteomes" id="UP000063063">
    <property type="component" value="Chromosome 27"/>
</dbReference>
<sequence>MIRVPGNWTCAHYPCAFAEIRNECYLCRLVPVFTAALTYELEASVRVSLIEARRFASQDFAPAETQHVVYTPCPSGIEYCPCSAGGLSSEPMVIRCPLFHYMAKEVTVDGPRRDTRATAAHVAAALMGRYVVVGAEFRIQDGVYTVRQVVLQKGYRGVALVCSDCRVRVNDSQRVGSSGLGRGGAVRPIGLDSEADQLLQLLLCADKSASTFVGVMARGPRGCGVSTTVRYALESVAATHTVLRWSSCFSPSEACREGRGGTVVLVITEAEHIFAAAEPELAKLHMRKLQRDAAVVRGGGSGAARSVVVLCVSHDYGLCAPDVLEELVTFYLVFSFPGASQRAVLLASVRGGSTMDWMGAAQRLVGRTCVETLEAARLPDIGSVLPFKAVRWSEIGGLAEVKDRLHRALVWPQQQPELFQRFHITPPRGILLYGPPGCAKTTLIKALCSEGNFSLIYLDSATVVSAYVGESERYLRDVFTRARRQAPCIVFFDEVEVLGGRRVSGGHDSEHVRLLSTLLTEIDGFSDICGVCFVGATNVPHLLDPALMRPGRFDYMVHVSLPTLADRESILQLLLCKTAADTRAIAEKTEGFSGADLKVFCSEALLALLKESAGVPQVFQEGAIVTAYLSQRASGFQGTHYDAAALDQFQREHASV</sequence>
<evidence type="ECO:0000313" key="5">
    <source>
        <dbReference type="EMBL" id="AIN99416.1"/>
    </source>
</evidence>
<dbReference type="RefSeq" id="XP_010700123.1">
    <property type="nucleotide sequence ID" value="XM_010701821.1"/>
</dbReference>
<dbReference type="SUPFAM" id="SSF52540">
    <property type="entry name" value="P-loop containing nucleoside triphosphate hydrolases"/>
    <property type="match status" value="1"/>
</dbReference>
<dbReference type="GO" id="GO:0016887">
    <property type="term" value="F:ATP hydrolysis activity"/>
    <property type="evidence" value="ECO:0007669"/>
    <property type="project" value="InterPro"/>
</dbReference>
<dbReference type="InterPro" id="IPR050168">
    <property type="entry name" value="AAA_ATPase_domain"/>
</dbReference>
<dbReference type="SMART" id="SM00382">
    <property type="entry name" value="AAA"/>
    <property type="match status" value="1"/>
</dbReference>
<dbReference type="FunFam" id="3.40.50.300:FF:001025">
    <property type="entry name" value="ATPase family, AAA domain-containing 2B"/>
    <property type="match status" value="1"/>
</dbReference>